<dbReference type="InterPro" id="IPR050400">
    <property type="entry name" value="Bact_Cytoskel_RodZ"/>
</dbReference>
<comment type="caution">
    <text evidence="2">The sequence shown here is derived from an EMBL/GenBank/DDBJ whole genome shotgun (WGS) entry which is preliminary data.</text>
</comment>
<dbReference type="Proteomes" id="UP000503640">
    <property type="component" value="Unassembled WGS sequence"/>
</dbReference>
<keyword evidence="1" id="KW-1133">Transmembrane helix</keyword>
<evidence type="ECO:0000313" key="3">
    <source>
        <dbReference type="Proteomes" id="UP000503640"/>
    </source>
</evidence>
<sequence length="154" mass="16606">MSEARGGEAAAGAFGRWLLQERELRGLPREEVVRLTKLGPGVIEALESGDPERMPPKAYVFGYLRTYAAAVGLDADDVVLRWQEVVGPEAPQGEAPVRRPLPGAALTVGTVVVLLALALLAYLLLDPPRERAPLKLERPRAVERAPYAPAPPGR</sequence>
<dbReference type="GO" id="GO:0003677">
    <property type="term" value="F:DNA binding"/>
    <property type="evidence" value="ECO:0007669"/>
    <property type="project" value="InterPro"/>
</dbReference>
<feature type="transmembrane region" description="Helical" evidence="1">
    <location>
        <begin position="104"/>
        <end position="125"/>
    </location>
</feature>
<dbReference type="AlphaFoldDB" id="A0A7I9VNT3"/>
<evidence type="ECO:0000313" key="2">
    <source>
        <dbReference type="EMBL" id="GEJ58074.1"/>
    </source>
</evidence>
<dbReference type="PANTHER" id="PTHR34475">
    <property type="match status" value="1"/>
</dbReference>
<evidence type="ECO:0008006" key="4">
    <source>
        <dbReference type="Google" id="ProtNLM"/>
    </source>
</evidence>
<dbReference type="InterPro" id="IPR010982">
    <property type="entry name" value="Lambda_DNA-bd_dom_sf"/>
</dbReference>
<accession>A0A7I9VNT3</accession>
<keyword evidence="1" id="KW-0812">Transmembrane</keyword>
<keyword evidence="1" id="KW-0472">Membrane</keyword>
<gene>
    <name evidence="2" type="ORF">AMYX_28150</name>
</gene>
<dbReference type="RefSeq" id="WP_176066258.1">
    <property type="nucleotide sequence ID" value="NZ_BJTG01000006.1"/>
</dbReference>
<dbReference type="Pfam" id="PF13413">
    <property type="entry name" value="HTH_25"/>
    <property type="match status" value="1"/>
</dbReference>
<proteinExistence type="predicted"/>
<name>A0A7I9VNT3_9BACT</name>
<evidence type="ECO:0000256" key="1">
    <source>
        <dbReference type="SAM" id="Phobius"/>
    </source>
</evidence>
<dbReference type="Gene3D" id="1.10.260.40">
    <property type="entry name" value="lambda repressor-like DNA-binding domains"/>
    <property type="match status" value="1"/>
</dbReference>
<organism evidence="2 3">
    <name type="scientific">Anaeromyxobacter diazotrophicus</name>
    <dbReference type="NCBI Taxonomy" id="2590199"/>
    <lineage>
        <taxon>Bacteria</taxon>
        <taxon>Pseudomonadati</taxon>
        <taxon>Myxococcota</taxon>
        <taxon>Myxococcia</taxon>
        <taxon>Myxococcales</taxon>
        <taxon>Cystobacterineae</taxon>
        <taxon>Anaeromyxobacteraceae</taxon>
        <taxon>Anaeromyxobacter</taxon>
    </lineage>
</organism>
<dbReference type="PANTHER" id="PTHR34475:SF1">
    <property type="entry name" value="CYTOSKELETON PROTEIN RODZ"/>
    <property type="match status" value="1"/>
</dbReference>
<protein>
    <recommendedName>
        <fullName evidence="4">Helix-turn-helix domain-containing protein</fullName>
    </recommendedName>
</protein>
<dbReference type="EMBL" id="BJTG01000006">
    <property type="protein sequence ID" value="GEJ58074.1"/>
    <property type="molecule type" value="Genomic_DNA"/>
</dbReference>
<keyword evidence="3" id="KW-1185">Reference proteome</keyword>
<reference evidence="3" key="1">
    <citation type="journal article" date="2020" name="Appl. Environ. Microbiol.">
        <title>Diazotrophic Anaeromyxobacter Isolates from Soils.</title>
        <authorList>
            <person name="Masuda Y."/>
            <person name="Yamanaka H."/>
            <person name="Xu Z.X."/>
            <person name="Shiratori Y."/>
            <person name="Aono T."/>
            <person name="Amachi S."/>
            <person name="Senoo K."/>
            <person name="Itoh H."/>
        </authorList>
    </citation>
    <scope>NUCLEOTIDE SEQUENCE [LARGE SCALE GENOMIC DNA]</scope>
    <source>
        <strain evidence="3">R267</strain>
    </source>
</reference>